<evidence type="ECO:0000256" key="1">
    <source>
        <dbReference type="SAM" id="MobiDB-lite"/>
    </source>
</evidence>
<dbReference type="AlphaFoldDB" id="A0A1Y2I1Q6"/>
<dbReference type="Proteomes" id="UP000193411">
    <property type="component" value="Unassembled WGS sequence"/>
</dbReference>
<feature type="region of interest" description="Disordered" evidence="1">
    <location>
        <begin position="315"/>
        <end position="345"/>
    </location>
</feature>
<organism evidence="2 3">
    <name type="scientific">Catenaria anguillulae PL171</name>
    <dbReference type="NCBI Taxonomy" id="765915"/>
    <lineage>
        <taxon>Eukaryota</taxon>
        <taxon>Fungi</taxon>
        <taxon>Fungi incertae sedis</taxon>
        <taxon>Blastocladiomycota</taxon>
        <taxon>Blastocladiomycetes</taxon>
        <taxon>Blastocladiales</taxon>
        <taxon>Catenariaceae</taxon>
        <taxon>Catenaria</taxon>
    </lineage>
</organism>
<dbReference type="EMBL" id="MCFL01000002">
    <property type="protein sequence ID" value="ORZ40795.1"/>
    <property type="molecule type" value="Genomic_DNA"/>
</dbReference>
<reference evidence="2 3" key="1">
    <citation type="submission" date="2016-07" db="EMBL/GenBank/DDBJ databases">
        <title>Pervasive Adenine N6-methylation of Active Genes in Fungi.</title>
        <authorList>
            <consortium name="DOE Joint Genome Institute"/>
            <person name="Mondo S.J."/>
            <person name="Dannebaum R.O."/>
            <person name="Kuo R.C."/>
            <person name="Labutti K."/>
            <person name="Haridas S."/>
            <person name="Kuo A."/>
            <person name="Salamov A."/>
            <person name="Ahrendt S.R."/>
            <person name="Lipzen A."/>
            <person name="Sullivan W."/>
            <person name="Andreopoulos W.B."/>
            <person name="Clum A."/>
            <person name="Lindquist E."/>
            <person name="Daum C."/>
            <person name="Ramamoorthy G.K."/>
            <person name="Gryganskyi A."/>
            <person name="Culley D."/>
            <person name="Magnuson J.K."/>
            <person name="James T.Y."/>
            <person name="O'Malley M.A."/>
            <person name="Stajich J.E."/>
            <person name="Spatafora J.W."/>
            <person name="Visel A."/>
            <person name="Grigoriev I.V."/>
        </authorList>
    </citation>
    <scope>NUCLEOTIDE SEQUENCE [LARGE SCALE GENOMIC DNA]</scope>
    <source>
        <strain evidence="2 3">PL171</strain>
    </source>
</reference>
<sequence length="423" mass="44736">MDDISISRSAADRDASHDNDTNSNSTEDGSLAEADADDSTARQSSTATLSRDKAKSLSRLPFADKQQVVREMFARREQSGKSALAVPRDNAGTSTSELDDGQDGLSASARGPANKVKRKGVPLPGLNAMNEEDDLQSSRARPRPRNLLGKTGSDTEDPGASESNTRSRSASPAKVRGKRIPLKSGDEPKSSTKTNAKPDKSPAKESSDRKSTVASSTTPQQQSNGGQSITIRLPAPAQATNSVLLPSSAPPPFAFPLPSPSPSLSATSDKLLLRQTVSSFEQCLHHALDMNTALLAQMTRQQAHPPPTFIPNLIPPTTAPARQPVAAGSTRSPQRPTTYPTSVSGAEHAQRAVEYAQGLHKIKELIAQVQATTAKHAKAMDVMVQAVNAERDRRTADEVKGLVSLLAGGAGHATRGNGERIRS</sequence>
<accession>A0A1Y2I1Q6</accession>
<feature type="compositionally biased region" description="Polar residues" evidence="1">
    <location>
        <begin position="212"/>
        <end position="228"/>
    </location>
</feature>
<protein>
    <submittedName>
        <fullName evidence="2">Uncharacterized protein</fullName>
    </submittedName>
</protein>
<feature type="compositionally biased region" description="Polar residues" evidence="1">
    <location>
        <begin position="161"/>
        <end position="170"/>
    </location>
</feature>
<gene>
    <name evidence="2" type="ORF">BCR44DRAFT_1481851</name>
</gene>
<evidence type="ECO:0000313" key="3">
    <source>
        <dbReference type="Proteomes" id="UP000193411"/>
    </source>
</evidence>
<proteinExistence type="predicted"/>
<feature type="compositionally biased region" description="Basic and acidic residues" evidence="1">
    <location>
        <begin position="184"/>
        <end position="211"/>
    </location>
</feature>
<name>A0A1Y2I1Q6_9FUNG</name>
<comment type="caution">
    <text evidence="2">The sequence shown here is derived from an EMBL/GenBank/DDBJ whole genome shotgun (WGS) entry which is preliminary data.</text>
</comment>
<feature type="compositionally biased region" description="Basic and acidic residues" evidence="1">
    <location>
        <begin position="10"/>
        <end position="20"/>
    </location>
</feature>
<evidence type="ECO:0000313" key="2">
    <source>
        <dbReference type="EMBL" id="ORZ40795.1"/>
    </source>
</evidence>
<feature type="compositionally biased region" description="Polar residues" evidence="1">
    <location>
        <begin position="329"/>
        <end position="344"/>
    </location>
</feature>
<keyword evidence="3" id="KW-1185">Reference proteome</keyword>
<feature type="region of interest" description="Disordered" evidence="1">
    <location>
        <begin position="1"/>
        <end position="228"/>
    </location>
</feature>